<proteinExistence type="inferred from homology"/>
<reference evidence="9" key="1">
    <citation type="submission" date="2015-03" db="EMBL/GenBank/DDBJ databases">
        <title>A transcriptome of Araucaria cunninghamii, an australian fine timber species.</title>
        <authorList>
            <person name="Jing Yi C.J.Y."/>
            <person name="Yin San L.Y.S."/>
            <person name="Abdul Karim S.S."/>
            <person name="Wan Azmi N.N."/>
            <person name="Hercus R.R."/>
            <person name="Croft L.L."/>
        </authorList>
    </citation>
    <scope>NUCLEOTIDE SEQUENCE</scope>
    <source>
        <strain evidence="9">MI0301</strain>
        <tissue evidence="9">Leaf</tissue>
    </source>
</reference>
<dbReference type="GO" id="GO:0000139">
    <property type="term" value="C:Golgi membrane"/>
    <property type="evidence" value="ECO:0007669"/>
    <property type="project" value="UniProtKB-SubCell"/>
</dbReference>
<keyword evidence="5" id="KW-0472">Membrane</keyword>
<dbReference type="EMBL" id="GCKF01021140">
    <property type="protein sequence ID" value="JAG98638.1"/>
    <property type="molecule type" value="Transcribed_RNA"/>
</dbReference>
<accession>A0A0D6R8H5</accession>
<dbReference type="PANTHER" id="PTHR13481">
    <property type="entry name" value="SREBP REGULATING GENE PROTEIN"/>
    <property type="match status" value="1"/>
</dbReference>
<sequence length="271" mass="29401">MAKERGETLSALVVGILAFYGTVIQSALEDGDQYPMPCKNTIQGRHLLADDRGYVCGVLSINPFSGCCPESSEQFSCYGCDVNLQCCDSYEYCVSCCLNPSRTIQELAIKMKVARQATAGTYDSLFNFCTGRCRHNSANVVHENAYASEMHHCFSLQPNSSGLVKPHSEVELSDVSIVVGRQGLSCTSVCQSGGQSCILSRLLELNNCGVLQKYMSCKGACIVSRGSDQPAEVVNDAPRHMHPGGCLFNKKQSVLSCDGSHEYTRRLCTCA</sequence>
<dbReference type="Pfam" id="PF10218">
    <property type="entry name" value="SPRING1"/>
    <property type="match status" value="1"/>
</dbReference>
<evidence type="ECO:0000256" key="3">
    <source>
        <dbReference type="ARBA" id="ARBA00022989"/>
    </source>
</evidence>
<dbReference type="InterPro" id="IPR019352">
    <property type="entry name" value="SPRING1"/>
</dbReference>
<dbReference type="PANTHER" id="PTHR13481:SF0">
    <property type="entry name" value="SREBP REGULATING GENE PROTEIN"/>
    <property type="match status" value="1"/>
</dbReference>
<evidence type="ECO:0000256" key="1">
    <source>
        <dbReference type="ARBA" id="ARBA00004194"/>
    </source>
</evidence>
<dbReference type="GO" id="GO:2000640">
    <property type="term" value="P:positive regulation of SREBP signaling pathway"/>
    <property type="evidence" value="ECO:0007669"/>
    <property type="project" value="InterPro"/>
</dbReference>
<organism evidence="9">
    <name type="scientific">Araucaria cunninghamii</name>
    <name type="common">Hoop pine</name>
    <name type="synonym">Moreton Bay pine</name>
    <dbReference type="NCBI Taxonomy" id="56994"/>
    <lineage>
        <taxon>Eukaryota</taxon>
        <taxon>Viridiplantae</taxon>
        <taxon>Streptophyta</taxon>
        <taxon>Embryophyta</taxon>
        <taxon>Tracheophyta</taxon>
        <taxon>Spermatophyta</taxon>
        <taxon>Pinopsida</taxon>
        <taxon>Pinidae</taxon>
        <taxon>Conifers II</taxon>
        <taxon>Araucariales</taxon>
        <taxon>Araucariaceae</taxon>
        <taxon>Araucaria</taxon>
    </lineage>
</organism>
<comment type="subcellular location">
    <subcellularLocation>
        <location evidence="1">Golgi apparatus membrane</location>
        <topology evidence="1">Single-pass membrane protein</topology>
    </subcellularLocation>
</comment>
<keyword evidence="3" id="KW-1133">Transmembrane helix</keyword>
<name>A0A0D6R8H5_ARACU</name>
<comment type="similarity">
    <text evidence="7">Belongs to the SPRING family.</text>
</comment>
<evidence type="ECO:0000256" key="7">
    <source>
        <dbReference type="ARBA" id="ARBA00023461"/>
    </source>
</evidence>
<protein>
    <recommendedName>
        <fullName evidence="8">SREBP regulating gene protein</fullName>
    </recommendedName>
</protein>
<keyword evidence="6" id="KW-0325">Glycoprotein</keyword>
<keyword evidence="2" id="KW-0812">Transmembrane</keyword>
<keyword evidence="4" id="KW-0333">Golgi apparatus</keyword>
<evidence type="ECO:0000256" key="8">
    <source>
        <dbReference type="ARBA" id="ARBA00023485"/>
    </source>
</evidence>
<dbReference type="AlphaFoldDB" id="A0A0D6R8H5"/>
<evidence type="ECO:0000256" key="2">
    <source>
        <dbReference type="ARBA" id="ARBA00022692"/>
    </source>
</evidence>
<evidence type="ECO:0000256" key="5">
    <source>
        <dbReference type="ARBA" id="ARBA00023136"/>
    </source>
</evidence>
<evidence type="ECO:0000256" key="4">
    <source>
        <dbReference type="ARBA" id="ARBA00023034"/>
    </source>
</evidence>
<evidence type="ECO:0000256" key="6">
    <source>
        <dbReference type="ARBA" id="ARBA00023180"/>
    </source>
</evidence>
<evidence type="ECO:0000313" key="9">
    <source>
        <dbReference type="EMBL" id="JAG98638.1"/>
    </source>
</evidence>